<feature type="domain" description="Peptidase A2" evidence="2">
    <location>
        <begin position="38"/>
        <end position="77"/>
    </location>
</feature>
<sequence length="136" mass="15594">MDVKFPFEDNGIGKFGRIFRPIAKVTLTSLKENLSVDVWMIVDTGADYTILPRHFSKKLRISLERDCFKDITYGVGGEQIIFFLKKRIKASVGHLKRKIPLAFLDSNEVPALLGRLGFLETFNTEFLKTHTLIFKD</sequence>
<dbReference type="Gene3D" id="2.40.70.10">
    <property type="entry name" value="Acid Proteases"/>
    <property type="match status" value="1"/>
</dbReference>
<dbReference type="PROSITE" id="PS50175">
    <property type="entry name" value="ASP_PROT_RETROV"/>
    <property type="match status" value="1"/>
</dbReference>
<dbReference type="EMBL" id="LCDD01000001">
    <property type="protein sequence ID" value="KKS48040.1"/>
    <property type="molecule type" value="Genomic_DNA"/>
</dbReference>
<protein>
    <recommendedName>
        <fullName evidence="2">Peptidase A2 domain-containing protein</fullName>
    </recommendedName>
</protein>
<reference evidence="3 4" key="1">
    <citation type="journal article" date="2015" name="Nature">
        <title>rRNA introns, odd ribosomes, and small enigmatic genomes across a large radiation of phyla.</title>
        <authorList>
            <person name="Brown C.T."/>
            <person name="Hug L.A."/>
            <person name="Thomas B.C."/>
            <person name="Sharon I."/>
            <person name="Castelle C.J."/>
            <person name="Singh A."/>
            <person name="Wilkins M.J."/>
            <person name="Williams K.H."/>
            <person name="Banfield J.F."/>
        </authorList>
    </citation>
    <scope>NUCLEOTIDE SEQUENCE [LARGE SCALE GENOMIC DNA]</scope>
</reference>
<evidence type="ECO:0000256" key="1">
    <source>
        <dbReference type="ARBA" id="ARBA00022801"/>
    </source>
</evidence>
<comment type="caution">
    <text evidence="3">The sequence shown here is derived from an EMBL/GenBank/DDBJ whole genome shotgun (WGS) entry which is preliminary data.</text>
</comment>
<dbReference type="GO" id="GO:0006508">
    <property type="term" value="P:proteolysis"/>
    <property type="evidence" value="ECO:0007669"/>
    <property type="project" value="InterPro"/>
</dbReference>
<evidence type="ECO:0000313" key="4">
    <source>
        <dbReference type="Proteomes" id="UP000034320"/>
    </source>
</evidence>
<dbReference type="Proteomes" id="UP000034320">
    <property type="component" value="Unassembled WGS sequence"/>
</dbReference>
<accession>A0A0G0ZH12</accession>
<evidence type="ECO:0000313" key="3">
    <source>
        <dbReference type="EMBL" id="KKS48040.1"/>
    </source>
</evidence>
<dbReference type="Pfam" id="PF13650">
    <property type="entry name" value="Asp_protease_2"/>
    <property type="match status" value="1"/>
</dbReference>
<dbReference type="AlphaFoldDB" id="A0A0G0ZH12"/>
<dbReference type="GO" id="GO:0004190">
    <property type="term" value="F:aspartic-type endopeptidase activity"/>
    <property type="evidence" value="ECO:0007669"/>
    <property type="project" value="InterPro"/>
</dbReference>
<proteinExistence type="predicted"/>
<dbReference type="InterPro" id="IPR001995">
    <property type="entry name" value="Peptidase_A2_cat"/>
</dbReference>
<name>A0A0G0ZH12_9BACT</name>
<organism evidence="3 4">
    <name type="scientific">Candidatus Gottesmanbacteria bacterium GW2011_GWA2_42_18</name>
    <dbReference type="NCBI Taxonomy" id="1618442"/>
    <lineage>
        <taxon>Bacteria</taxon>
        <taxon>Candidatus Gottesmaniibacteriota</taxon>
    </lineage>
</organism>
<evidence type="ECO:0000259" key="2">
    <source>
        <dbReference type="PROSITE" id="PS50175"/>
    </source>
</evidence>
<dbReference type="InterPro" id="IPR021109">
    <property type="entry name" value="Peptidase_aspartic_dom_sf"/>
</dbReference>
<gene>
    <name evidence="3" type="ORF">UV09_C0001G0072</name>
</gene>
<dbReference type="SUPFAM" id="SSF50630">
    <property type="entry name" value="Acid proteases"/>
    <property type="match status" value="1"/>
</dbReference>
<keyword evidence="1" id="KW-0378">Hydrolase</keyword>